<feature type="signal peptide" evidence="2">
    <location>
        <begin position="1"/>
        <end position="17"/>
    </location>
</feature>
<name>A0ABS2CZB3_9FLAO</name>
<dbReference type="SUPFAM" id="SSF49265">
    <property type="entry name" value="Fibronectin type III"/>
    <property type="match status" value="1"/>
</dbReference>
<dbReference type="InterPro" id="IPR013783">
    <property type="entry name" value="Ig-like_fold"/>
</dbReference>
<dbReference type="RefSeq" id="WP_187656706.1">
    <property type="nucleotide sequence ID" value="NZ_JACSOD020000500.1"/>
</dbReference>
<feature type="domain" description="Fibronectin type-III" evidence="3">
    <location>
        <begin position="312"/>
        <end position="405"/>
    </location>
</feature>
<keyword evidence="5" id="KW-1185">Reference proteome</keyword>
<gene>
    <name evidence="4" type="ORF">H9X54_013185</name>
</gene>
<feature type="domain" description="Fibronectin type-III" evidence="3">
    <location>
        <begin position="214"/>
        <end position="305"/>
    </location>
</feature>
<comment type="caution">
    <text evidence="4">The sequence shown here is derived from an EMBL/GenBank/DDBJ whole genome shotgun (WGS) entry which is preliminary data.</text>
</comment>
<dbReference type="PROSITE" id="PS50853">
    <property type="entry name" value="FN3"/>
    <property type="match status" value="2"/>
</dbReference>
<dbReference type="CDD" id="cd00063">
    <property type="entry name" value="FN3"/>
    <property type="match status" value="1"/>
</dbReference>
<sequence length="1111" mass="121078">MKQTLLLFLFFTLKVFAQPSITTYNVCDDNNDGFAIFDLTTKIPEILANDNPVDFSITFHETLTDAQTNSNAITTIGGYTNVQPFVQTIFINKLNNATNLSDLLALDIIVQPSPIADVAAVTACFYQGVALFDLGTTAELIWAQNNATPNLISVSFHNSLVNAMNQINPLPYQLASQDNFTVIYISIKNTITGCSTFTPLSLIGENCNNNNCQTPTNLFIEPVSNNIYTLDWSTVNGATSYEVFLTGINSPEPTPNTTGISSTVSNYTFSNLNCGTAFKCYVRSVCSTNDTSPWSNAIIFETPDCSGGTCVVPTNLATNSITLNSATLNWSTNNNGDTSWEIYIVPQGSPAPTSTTTGSVIANVNPFIIVGLNCGTSYTYYIRAACTNQAFSDWSVGANFQTIGCGTAVTVSTTTLTPTQILNTVVLNEECGTPTNIVTQGICGIGYFNNNDGDFPFEEGLILRSGNANLSGGSYTGGNSLSSTCSNLNDGDLNNVLVSTGNASGTINDATFMKFDFVPTSNLLTFNFIFASNEYGNYQCNFSDVFGFILTDLTTGDKQNIAVVPNTTIPISTTTVRNNLYNNACPSVNAQYFGSFNPNNPESDINFVGQTVPLTAFANVIPNRQYSLKLAVGDYNDSMFDSAVFIEGGSLAFGNQCNDNIQLMAFVDTNTNGIKDTGEVAFSQGTFNFVVNNDGITTENQSSNGTFYIFPENLSNSYDISFLVYPELASFFSNSTTFTDIVFDENGDNIYYFPITNTQPYNDVEVSVSSFGNPNPGFNYNNYIIYKNNGLTPVSGILQFNYDSILTVLSISQAGTIATSNGFAYNYIDLQPGETRIIYVNFIVPTIPIVSLGQLVTNTAISINDGDINLTNNTSEFIQTIIGSYDPNDKLEAHGGKIVFDEFDSNDYLYYTIRFQNTGTANAQFVRLEDTLNEMLDETSVRMITSSHNYVLTRNNNQLTWQFDQINLPPQIVNDTGSNGFVQFKIKPKAGFALGDVIPNTAEIYFDFNPAIITNTFETEFVETLGNTQFNASSIGLYPNPAKENFTIGNSGSENITQITIYEVSGKRIFQQTKSFETQTTIPVSTFAKGIYLVEVVSENKSKVTKKLVVK</sequence>
<keyword evidence="1 2" id="KW-0732">Signal</keyword>
<proteinExistence type="predicted"/>
<organism evidence="4 5">
    <name type="scientific">Flavobacterium macrobrachii</name>
    <dbReference type="NCBI Taxonomy" id="591204"/>
    <lineage>
        <taxon>Bacteria</taxon>
        <taxon>Pseudomonadati</taxon>
        <taxon>Bacteroidota</taxon>
        <taxon>Flavobacteriia</taxon>
        <taxon>Flavobacteriales</taxon>
        <taxon>Flavobacteriaceae</taxon>
        <taxon>Flavobacterium</taxon>
    </lineage>
</organism>
<evidence type="ECO:0000259" key="3">
    <source>
        <dbReference type="PROSITE" id="PS50853"/>
    </source>
</evidence>
<dbReference type="NCBIfam" id="TIGR04183">
    <property type="entry name" value="Por_Secre_tail"/>
    <property type="match status" value="1"/>
</dbReference>
<dbReference type="InterPro" id="IPR026444">
    <property type="entry name" value="Secre_tail"/>
</dbReference>
<dbReference type="NCBIfam" id="NF038133">
    <property type="entry name" value="choice_anch_L"/>
    <property type="match status" value="1"/>
</dbReference>
<dbReference type="InterPro" id="IPR049804">
    <property type="entry name" value="Choice_anch_L"/>
</dbReference>
<dbReference type="Gene3D" id="2.60.40.740">
    <property type="match status" value="1"/>
</dbReference>
<evidence type="ECO:0000313" key="4">
    <source>
        <dbReference type="EMBL" id="MBM6500246.1"/>
    </source>
</evidence>
<dbReference type="Proteomes" id="UP000759529">
    <property type="component" value="Unassembled WGS sequence"/>
</dbReference>
<dbReference type="InterPro" id="IPR036116">
    <property type="entry name" value="FN3_sf"/>
</dbReference>
<reference evidence="4 5" key="1">
    <citation type="submission" date="2021-02" db="EMBL/GenBank/DDBJ databases">
        <authorList>
            <person name="Jung H.S."/>
            <person name="Chun B.H."/>
            <person name="Jeon C.O."/>
        </authorList>
    </citation>
    <scope>NUCLEOTIDE SEQUENCE [LARGE SCALE GENOMIC DNA]</scope>
    <source>
        <strain evidence="4 5">LMG 25203</strain>
    </source>
</reference>
<dbReference type="InterPro" id="IPR003961">
    <property type="entry name" value="FN3_dom"/>
</dbReference>
<dbReference type="InterPro" id="IPR055353">
    <property type="entry name" value="DUF7619"/>
</dbReference>
<protein>
    <submittedName>
        <fullName evidence="4">Choice-of-anchor L domain-containing protein</fullName>
    </submittedName>
</protein>
<feature type="chain" id="PRO_5046975519" evidence="2">
    <location>
        <begin position="18"/>
        <end position="1111"/>
    </location>
</feature>
<evidence type="ECO:0000256" key="2">
    <source>
        <dbReference type="SAM" id="SignalP"/>
    </source>
</evidence>
<dbReference type="EMBL" id="JACSOD020000500">
    <property type="protein sequence ID" value="MBM6500246.1"/>
    <property type="molecule type" value="Genomic_DNA"/>
</dbReference>
<evidence type="ECO:0000313" key="5">
    <source>
        <dbReference type="Proteomes" id="UP000759529"/>
    </source>
</evidence>
<accession>A0ABS2CZB3</accession>
<dbReference type="Pfam" id="PF24595">
    <property type="entry name" value="DUF7619"/>
    <property type="match status" value="1"/>
</dbReference>
<evidence type="ECO:0000256" key="1">
    <source>
        <dbReference type="ARBA" id="ARBA00022729"/>
    </source>
</evidence>
<dbReference type="Pfam" id="PF18962">
    <property type="entry name" value="Por_Secre_tail"/>
    <property type="match status" value="1"/>
</dbReference>
<dbReference type="Gene3D" id="2.60.40.10">
    <property type="entry name" value="Immunoglobulins"/>
    <property type="match status" value="2"/>
</dbReference>